<sequence length="198" mass="23320">MSIQESFKHADFVFTGKVNDIVQIPSGFKTSHDYLSKIQIGKIYKSEAYGEFYKREAVLFSSPLRSCDLFYEKNIEYLIFGYIEPDTGLLYSEFCTYTRPLKNVTKDELKILQDLEKEYLIQDEYAVVKPFIEDFELETNKPDIYIKKLKRKADLAESRYEDLKTENRNLTIILCILLGILVLGISFMFGKRKFRTKY</sequence>
<evidence type="ECO:0000313" key="4">
    <source>
        <dbReference type="Proteomes" id="UP001463665"/>
    </source>
</evidence>
<dbReference type="AlphaFoldDB" id="A0AAU6WNI3"/>
<keyword evidence="2" id="KW-0812">Transmembrane</keyword>
<dbReference type="Proteomes" id="UP001463665">
    <property type="component" value="Chromosome"/>
</dbReference>
<keyword evidence="4" id="KW-1185">Reference proteome</keyword>
<gene>
    <name evidence="3" type="ORF">AAFP95_22800</name>
</gene>
<accession>A0AAU6WNI3</accession>
<protein>
    <submittedName>
        <fullName evidence="3">Uncharacterized protein</fullName>
    </submittedName>
</protein>
<feature type="coiled-coil region" evidence="1">
    <location>
        <begin position="146"/>
        <end position="173"/>
    </location>
</feature>
<dbReference type="SUPFAM" id="SSF50242">
    <property type="entry name" value="TIMP-like"/>
    <property type="match status" value="1"/>
</dbReference>
<dbReference type="RefSeq" id="WP_345766540.1">
    <property type="nucleotide sequence ID" value="NZ_CP154834.1"/>
</dbReference>
<organism evidence="3 4">
    <name type="scientific">Chryseobacterium endophyticum</name>
    <dbReference type="NCBI Taxonomy" id="1854762"/>
    <lineage>
        <taxon>Bacteria</taxon>
        <taxon>Pseudomonadati</taxon>
        <taxon>Bacteroidota</taxon>
        <taxon>Flavobacteriia</taxon>
        <taxon>Flavobacteriales</taxon>
        <taxon>Weeksellaceae</taxon>
        <taxon>Chryseobacterium group</taxon>
        <taxon>Chryseobacterium</taxon>
    </lineage>
</organism>
<dbReference type="InterPro" id="IPR008993">
    <property type="entry name" value="TIMP-like_OB-fold"/>
</dbReference>
<evidence type="ECO:0000313" key="3">
    <source>
        <dbReference type="EMBL" id="XAO74389.1"/>
    </source>
</evidence>
<keyword evidence="2" id="KW-0472">Membrane</keyword>
<reference evidence="3 4" key="1">
    <citation type="submission" date="2024-04" db="EMBL/GenBank/DDBJ databases">
        <title>Genome sequencing and assembly of rice foliar adapted Chryseobacterium endophyticum OsEnb-ALM-A6.</title>
        <authorList>
            <person name="Kumar S."/>
            <person name="Javed M."/>
            <person name="Chouhan V."/>
            <person name="Charishma K."/>
            <person name="Patel A."/>
            <person name="Kumar M."/>
            <person name="Sahu K.P."/>
            <person name="Kumar A."/>
        </authorList>
    </citation>
    <scope>NUCLEOTIDE SEQUENCE [LARGE SCALE GENOMIC DNA]</scope>
    <source>
        <strain evidence="3 4">OsEnb-ALM-A6</strain>
    </source>
</reference>
<proteinExistence type="predicted"/>
<keyword evidence="2" id="KW-1133">Transmembrane helix</keyword>
<dbReference type="EMBL" id="CP154834">
    <property type="protein sequence ID" value="XAO74389.1"/>
    <property type="molecule type" value="Genomic_DNA"/>
</dbReference>
<dbReference type="Gene3D" id="2.40.50.120">
    <property type="match status" value="1"/>
</dbReference>
<feature type="transmembrane region" description="Helical" evidence="2">
    <location>
        <begin position="170"/>
        <end position="190"/>
    </location>
</feature>
<name>A0AAU6WNI3_9FLAO</name>
<evidence type="ECO:0000256" key="1">
    <source>
        <dbReference type="SAM" id="Coils"/>
    </source>
</evidence>
<keyword evidence="1" id="KW-0175">Coiled coil</keyword>
<evidence type="ECO:0000256" key="2">
    <source>
        <dbReference type="SAM" id="Phobius"/>
    </source>
</evidence>